<feature type="signal peptide" evidence="1">
    <location>
        <begin position="1"/>
        <end position="20"/>
    </location>
</feature>
<evidence type="ECO:0000313" key="3">
    <source>
        <dbReference type="Proteomes" id="UP000813385"/>
    </source>
</evidence>
<dbReference type="OrthoDB" id="3565018at2759"/>
<proteinExistence type="predicted"/>
<organism evidence="2 3">
    <name type="scientific">Plectosphaerella cucumerina</name>
    <dbReference type="NCBI Taxonomy" id="40658"/>
    <lineage>
        <taxon>Eukaryota</taxon>
        <taxon>Fungi</taxon>
        <taxon>Dikarya</taxon>
        <taxon>Ascomycota</taxon>
        <taxon>Pezizomycotina</taxon>
        <taxon>Sordariomycetes</taxon>
        <taxon>Hypocreomycetidae</taxon>
        <taxon>Glomerellales</taxon>
        <taxon>Plectosphaerellaceae</taxon>
        <taxon>Plectosphaerella</taxon>
    </lineage>
</organism>
<sequence length="605" mass="68175">MSGFEIAGLVLGAFPILCEAAAGLRGVFKDVGSWWRFEREFESFILDLEREHIDFSQTIDLLLDPIDNLSQDERQALRDDPDSPFWFDFRIQNELEQRVQPKYHDWFMRQLRGMNDALNELHLMLPFDKVHHLDSSSLESEMFRIKTSFSHKKDRVLSKISSSNASLYKFLEREQSSRLSRTSVRAPSKDNDGIIASLLEFQEQAKSVFKGFQRHWTCSCCASRHPCRISARGSHLKVLFEDGSGTTHIKIEVEKTNMMPKANTRQPAPVSTKHEDVTALRHHVSMKSRLSNLKEKGPRSILKMTTSTLSALSNPAGVGTHVTQDCLEKKPEKLTTRSRIGAGALAIRSLKVQFDSAPGPSTQVVSPTTATSQAIHAQEKAIEDMCSAIQQQEPYLGFLEIQDARLLLHHDADAGAPPPKVKTLEEFMKMTPRRDARLKLGLSIASNILKLGPSWVPESWHKSSLVLLQTSELLPNPYISHESIHTALKIPSTPEASRARASLLTLGILLLELLFHDTLENQPFRADYLNGQGKPNNMTDFCTAMEWQKKVEAEFGDRLADVIMRCVRCDFGPTPDLSSSAFVRAVWLTVAQPLEEFLKVYSNEI</sequence>
<feature type="chain" id="PRO_5035448430" evidence="1">
    <location>
        <begin position="21"/>
        <end position="605"/>
    </location>
</feature>
<name>A0A8K0T6G4_9PEZI</name>
<dbReference type="AlphaFoldDB" id="A0A8K0T6G4"/>
<evidence type="ECO:0000313" key="2">
    <source>
        <dbReference type="EMBL" id="KAH7349753.1"/>
    </source>
</evidence>
<dbReference type="Proteomes" id="UP000813385">
    <property type="component" value="Unassembled WGS sequence"/>
</dbReference>
<keyword evidence="3" id="KW-1185">Reference proteome</keyword>
<comment type="caution">
    <text evidence="2">The sequence shown here is derived from an EMBL/GenBank/DDBJ whole genome shotgun (WGS) entry which is preliminary data.</text>
</comment>
<dbReference type="PANTHER" id="PTHR35186:SF4">
    <property type="entry name" value="PRION-INHIBITION AND PROPAGATION HELO DOMAIN-CONTAINING PROTEIN"/>
    <property type="match status" value="1"/>
</dbReference>
<evidence type="ECO:0000256" key="1">
    <source>
        <dbReference type="SAM" id="SignalP"/>
    </source>
</evidence>
<dbReference type="EMBL" id="JAGPXD010000006">
    <property type="protein sequence ID" value="KAH7349753.1"/>
    <property type="molecule type" value="Genomic_DNA"/>
</dbReference>
<keyword evidence="1" id="KW-0732">Signal</keyword>
<gene>
    <name evidence="2" type="ORF">B0T11DRAFT_289840</name>
</gene>
<reference evidence="2" key="1">
    <citation type="journal article" date="2021" name="Nat. Commun.">
        <title>Genetic determinants of endophytism in the Arabidopsis root mycobiome.</title>
        <authorList>
            <person name="Mesny F."/>
            <person name="Miyauchi S."/>
            <person name="Thiergart T."/>
            <person name="Pickel B."/>
            <person name="Atanasova L."/>
            <person name="Karlsson M."/>
            <person name="Huettel B."/>
            <person name="Barry K.W."/>
            <person name="Haridas S."/>
            <person name="Chen C."/>
            <person name="Bauer D."/>
            <person name="Andreopoulos W."/>
            <person name="Pangilinan J."/>
            <person name="LaButti K."/>
            <person name="Riley R."/>
            <person name="Lipzen A."/>
            <person name="Clum A."/>
            <person name="Drula E."/>
            <person name="Henrissat B."/>
            <person name="Kohler A."/>
            <person name="Grigoriev I.V."/>
            <person name="Martin F.M."/>
            <person name="Hacquard S."/>
        </authorList>
    </citation>
    <scope>NUCLEOTIDE SEQUENCE</scope>
    <source>
        <strain evidence="2">MPI-CAGE-AT-0016</strain>
    </source>
</reference>
<dbReference type="PANTHER" id="PTHR35186">
    <property type="entry name" value="ANK_REP_REGION DOMAIN-CONTAINING PROTEIN"/>
    <property type="match status" value="1"/>
</dbReference>
<protein>
    <submittedName>
        <fullName evidence="2">Uncharacterized protein</fullName>
    </submittedName>
</protein>
<accession>A0A8K0T6G4</accession>